<comment type="caution">
    <text evidence="20">Lacks conserved residue(s) required for the propagation of feature annotation.</text>
</comment>
<sequence length="1038" mass="119629">MDIYTFPFDIQNCTFTFNSYQHTVLDVQLSFAEPVEETLIKTLKVMTTKGEWELVDMLAQKPTIPPQEMNNSRDTLTYYIVLRRRATLYVVNLLIPSCFLITVDLFSFLLPPQNVDRSAFKMTLILGYTVFLLLMNDLLPITGNNLPLIIETPQSEAVHKTPALLELKKISHELLSIHQQLDKHLKTDETLLMKSAETINCSEPTSDALLVALKDSIFDKTDVRPVFYQKTPTNINVSFTLYGILGVLWNIEGLSWDPDECGTDRISLPRKKLWMPDIVINEFMDENKSPDTYYLYVQYTGVVMDDLPIHVISSCNMDIYTFPFDIQNCTLTFNSYKLTARDVQLLFVEPVEVTLYNSLSVMITKGEWELVDMLAEKPEILPDELNTSYDTLIYYVILSRRPTMYVVNLLIPSCFLITVDLFSFLLPPQNVDRSAFKMTLIFGYTVFLLLMNDLLPVTGNNLPLINVFFSLCFALMVASLLETIFITNIQCGSIHYGPLPRWAKVVFLNFVARLVCLSKKPSDQNCVPEEHRTEAKRCNPAVETPQSEVVHKTPALLELKKISHVLLSIHQQVEKHLKTDESTEEWMHLAALMRSADTINCSQPTAESLLQALRESVFNKTEVRPVINPRTPTKINLSFILYAILDVDWTIEGLSWDPVECGTDRITLPRKKLWRPDIVINEFISDNQAPDTYYLYLYNNGKAEDRLPVHVISFCNLDIYTFPFDIQNCTYTFGSYKHTIRDVQILFGEPVEATLKKSLEYMETKGEWQLTDMIGKKSVNSSYFNVNGLDKWDELVYHIVLKRRPTLYVVNLLIPSYCLITVDLFSFLLPPQNMDRSAFKMTLILGYTVFLLLMNDLLPVTGDTIPIINVFFSLCLALMVASLLETIVVTNILCGSSDYPPLPNWVKVLFLHYLARLVCLRKKISDQNCVFQNNTNDMITSSLENEITQIRYPEKGIKSTFKHDEQELKELRVIHEDVLTIRQHVDKHFSTDQNSQEWIHLGEVIDRFLFALYVIFLTVSLFTILIFWLYWYSFDKKA</sequence>
<dbReference type="Pfam" id="PF02931">
    <property type="entry name" value="Neur_chan_LBD"/>
    <property type="match status" value="3"/>
</dbReference>
<dbReference type="CDD" id="cd19063">
    <property type="entry name" value="LGIC_TM_5-HT3"/>
    <property type="match status" value="2"/>
</dbReference>
<keyword evidence="12" id="KW-0628">Postsynaptic cell membrane</keyword>
<evidence type="ECO:0000256" key="13">
    <source>
        <dbReference type="ARBA" id="ARBA00023286"/>
    </source>
</evidence>
<evidence type="ECO:0000256" key="6">
    <source>
        <dbReference type="ARBA" id="ARBA00023018"/>
    </source>
</evidence>
<dbReference type="SUPFAM" id="SSF63712">
    <property type="entry name" value="Nicotinic receptor ligand binding domain-like"/>
    <property type="match status" value="3"/>
</dbReference>
<dbReference type="InterPro" id="IPR006202">
    <property type="entry name" value="Neur_chan_lig-bd"/>
</dbReference>
<evidence type="ECO:0000256" key="15">
    <source>
        <dbReference type="ARBA" id="ARBA00034104"/>
    </source>
</evidence>
<comment type="similarity">
    <text evidence="20">Belongs to the ligand-gated ion channel (TC 1.A.9) family.</text>
</comment>
<feature type="domain" description="Neurotransmitter-gated ion-channel transmembrane" evidence="22">
    <location>
        <begin position="812"/>
        <end position="1027"/>
    </location>
</feature>
<dbReference type="SUPFAM" id="SSF90112">
    <property type="entry name" value="Neurotransmitter-gated ion-channel transmembrane pore"/>
    <property type="match status" value="3"/>
</dbReference>
<comment type="caution">
    <text evidence="23">The sequence shown here is derived from an EMBL/GenBank/DDBJ whole genome shotgun (WGS) entry which is preliminary data.</text>
</comment>
<feature type="transmembrane region" description="Helical" evidence="20">
    <location>
        <begin position="462"/>
        <end position="481"/>
    </location>
</feature>
<feature type="transmembrane region" description="Helical" evidence="20">
    <location>
        <begin position="122"/>
        <end position="139"/>
    </location>
</feature>
<keyword evidence="1 20" id="KW-0813">Transport</keyword>
<evidence type="ECO:0000256" key="3">
    <source>
        <dbReference type="ARBA" id="ARBA00022692"/>
    </source>
</evidence>
<evidence type="ECO:0000259" key="21">
    <source>
        <dbReference type="Pfam" id="PF02931"/>
    </source>
</evidence>
<dbReference type="Pfam" id="PF02932">
    <property type="entry name" value="Neur_chan_memb"/>
    <property type="match status" value="2"/>
</dbReference>
<evidence type="ECO:0000256" key="4">
    <source>
        <dbReference type="ARBA" id="ARBA00022729"/>
    </source>
</evidence>
<comment type="catalytic activity">
    <reaction evidence="16">
        <text>K(+)(in) = K(+)(out)</text>
        <dbReference type="Rhea" id="RHEA:29463"/>
        <dbReference type="ChEBI" id="CHEBI:29103"/>
    </reaction>
</comment>
<evidence type="ECO:0000256" key="5">
    <source>
        <dbReference type="ARBA" id="ARBA00022989"/>
    </source>
</evidence>
<keyword evidence="6" id="KW-0770">Synapse</keyword>
<comment type="catalytic activity">
    <reaction evidence="18">
        <text>Ca(2+)(in) = Ca(2+)(out)</text>
        <dbReference type="Rhea" id="RHEA:29671"/>
        <dbReference type="ChEBI" id="CHEBI:29108"/>
    </reaction>
</comment>
<feature type="transmembrane region" description="Helical" evidence="20">
    <location>
        <begin position="88"/>
        <end position="110"/>
    </location>
</feature>
<feature type="domain" description="Neurotransmitter-gated ion-channel ligand-binding" evidence="21">
    <location>
        <begin position="235"/>
        <end position="402"/>
    </location>
</feature>
<keyword evidence="24" id="KW-1185">Reference proteome</keyword>
<name>A0ABQ8LIH0_LABRO</name>
<evidence type="ECO:0000256" key="18">
    <source>
        <dbReference type="ARBA" id="ARBA00036634"/>
    </source>
</evidence>
<protein>
    <submittedName>
        <fullName evidence="23">5-hydroxytryptamine receptor 3A</fullName>
    </submittedName>
</protein>
<keyword evidence="11" id="KW-0325">Glycoprotein</keyword>
<dbReference type="InterPro" id="IPR049944">
    <property type="entry name" value="LGIC_TM_5-HT3"/>
</dbReference>
<evidence type="ECO:0000313" key="23">
    <source>
        <dbReference type="EMBL" id="KAI2650159.1"/>
    </source>
</evidence>
<keyword evidence="5 20" id="KW-1133">Transmembrane helix</keyword>
<dbReference type="PROSITE" id="PS00236">
    <property type="entry name" value="NEUROTR_ION_CHANNEL"/>
    <property type="match status" value="2"/>
</dbReference>
<feature type="transmembrane region" description="Helical" evidence="20">
    <location>
        <begin position="870"/>
        <end position="894"/>
    </location>
</feature>
<dbReference type="InterPro" id="IPR036734">
    <property type="entry name" value="Neur_chan_lig-bd_sf"/>
</dbReference>
<comment type="catalytic activity">
    <reaction evidence="17">
        <text>Na(+)(in) = Na(+)(out)</text>
        <dbReference type="Rhea" id="RHEA:34963"/>
        <dbReference type="ChEBI" id="CHEBI:29101"/>
    </reaction>
</comment>
<feature type="transmembrane region" description="Helical" evidence="20">
    <location>
        <begin position="841"/>
        <end position="858"/>
    </location>
</feature>
<keyword evidence="2" id="KW-1003">Cell membrane</keyword>
<comment type="subcellular location">
    <subcellularLocation>
        <location evidence="15">Postsynaptic cell membrane</location>
        <topology evidence="15">Multi-pass membrane protein</topology>
    </subcellularLocation>
</comment>
<dbReference type="PRINTS" id="PR00252">
    <property type="entry name" value="NRIONCHANNEL"/>
</dbReference>
<keyword evidence="9" id="KW-1015">Disulfide bond</keyword>
<dbReference type="Gene3D" id="2.70.170.10">
    <property type="entry name" value="Neurotransmitter-gated ion-channel ligand-binding domain"/>
    <property type="match status" value="3"/>
</dbReference>
<evidence type="ECO:0000256" key="7">
    <source>
        <dbReference type="ARBA" id="ARBA00023065"/>
    </source>
</evidence>
<feature type="transmembrane region" description="Helical" evidence="20">
    <location>
        <begin position="438"/>
        <end position="455"/>
    </location>
</feature>
<reference evidence="23 24" key="1">
    <citation type="submission" date="2022-01" db="EMBL/GenBank/DDBJ databases">
        <title>A high-quality chromosome-level genome assembly of rohu carp, Labeo rohita.</title>
        <authorList>
            <person name="Arick M.A. II"/>
            <person name="Hsu C.-Y."/>
            <person name="Magbanua Z."/>
            <person name="Pechanova O."/>
            <person name="Grover C."/>
            <person name="Miller E."/>
            <person name="Thrash A."/>
            <person name="Ezzel L."/>
            <person name="Alam S."/>
            <person name="Benzie J."/>
            <person name="Hamilton M."/>
            <person name="Karsi A."/>
            <person name="Lawrence M.L."/>
            <person name="Peterson D.G."/>
        </authorList>
    </citation>
    <scope>NUCLEOTIDE SEQUENCE [LARGE SCALE GENOMIC DNA]</scope>
    <source>
        <strain evidence="24">BAU-BD-2019</strain>
        <tissue evidence="23">Blood</tissue>
    </source>
</reference>
<feature type="domain" description="Neurotransmitter-gated ion-channel ligand-binding" evidence="21">
    <location>
        <begin position="1"/>
        <end position="85"/>
    </location>
</feature>
<feature type="domain" description="Neurotransmitter-gated ion-channel transmembrane" evidence="22">
    <location>
        <begin position="409"/>
        <end position="552"/>
    </location>
</feature>
<keyword evidence="3 20" id="KW-0812">Transmembrane</keyword>
<comment type="function">
    <text evidence="19">Forms serotonin (5-hydroxytryptamine/5-HT3)-activated cation-selective channel complexes, which when activated cause fast, depolarizing responses in neurons.</text>
</comment>
<keyword evidence="13" id="KW-1071">Ligand-gated ion channel</keyword>
<dbReference type="PANTHER" id="PTHR18945">
    <property type="entry name" value="NEUROTRANSMITTER GATED ION CHANNEL"/>
    <property type="match status" value="1"/>
</dbReference>
<evidence type="ECO:0000256" key="1">
    <source>
        <dbReference type="ARBA" id="ARBA00022448"/>
    </source>
</evidence>
<keyword evidence="4" id="KW-0732">Signal</keyword>
<evidence type="ECO:0000256" key="9">
    <source>
        <dbReference type="ARBA" id="ARBA00023157"/>
    </source>
</evidence>
<dbReference type="InterPro" id="IPR038050">
    <property type="entry name" value="Neuro_actylchol_rec"/>
</dbReference>
<feature type="domain" description="Neurotransmitter-gated ion-channel ligand-binding" evidence="21">
    <location>
        <begin position="636"/>
        <end position="805"/>
    </location>
</feature>
<dbReference type="EMBL" id="JACTAM010000022">
    <property type="protein sequence ID" value="KAI2650159.1"/>
    <property type="molecule type" value="Genomic_DNA"/>
</dbReference>
<evidence type="ECO:0000256" key="16">
    <source>
        <dbReference type="ARBA" id="ARBA00034430"/>
    </source>
</evidence>
<keyword evidence="8 20" id="KW-0472">Membrane</keyword>
<evidence type="ECO:0000256" key="8">
    <source>
        <dbReference type="ARBA" id="ARBA00023136"/>
    </source>
</evidence>
<evidence type="ECO:0000256" key="12">
    <source>
        <dbReference type="ARBA" id="ARBA00023257"/>
    </source>
</evidence>
<gene>
    <name evidence="23" type="ORF">H4Q32_000086</name>
</gene>
<dbReference type="InterPro" id="IPR036719">
    <property type="entry name" value="Neuro-gated_channel_TM_sf"/>
</dbReference>
<dbReference type="InterPro" id="IPR006201">
    <property type="entry name" value="Neur_channel"/>
</dbReference>
<evidence type="ECO:0000256" key="17">
    <source>
        <dbReference type="ARBA" id="ARBA00036239"/>
    </source>
</evidence>
<evidence type="ECO:0000313" key="24">
    <source>
        <dbReference type="Proteomes" id="UP000830375"/>
    </source>
</evidence>
<feature type="transmembrane region" description="Helical" evidence="20">
    <location>
        <begin position="1008"/>
        <end position="1031"/>
    </location>
</feature>
<evidence type="ECO:0000259" key="22">
    <source>
        <dbReference type="Pfam" id="PF02932"/>
    </source>
</evidence>
<keyword evidence="14 20" id="KW-0407">Ion channel</keyword>
<dbReference type="InterPro" id="IPR008132">
    <property type="entry name" value="5HT3_rcpt"/>
</dbReference>
<accession>A0ABQ8LIH0</accession>
<feature type="transmembrane region" description="Helical" evidence="20">
    <location>
        <begin position="405"/>
        <end position="426"/>
    </location>
</feature>
<feature type="transmembrane region" description="Helical" evidence="20">
    <location>
        <begin position="807"/>
        <end position="829"/>
    </location>
</feature>
<organism evidence="23 24">
    <name type="scientific">Labeo rohita</name>
    <name type="common">Indian major carp</name>
    <name type="synonym">Cyprinus rohita</name>
    <dbReference type="NCBI Taxonomy" id="84645"/>
    <lineage>
        <taxon>Eukaryota</taxon>
        <taxon>Metazoa</taxon>
        <taxon>Chordata</taxon>
        <taxon>Craniata</taxon>
        <taxon>Vertebrata</taxon>
        <taxon>Euteleostomi</taxon>
        <taxon>Actinopterygii</taxon>
        <taxon>Neopterygii</taxon>
        <taxon>Teleostei</taxon>
        <taxon>Ostariophysi</taxon>
        <taxon>Cypriniformes</taxon>
        <taxon>Cyprinidae</taxon>
        <taxon>Labeoninae</taxon>
        <taxon>Labeonini</taxon>
        <taxon>Labeo</taxon>
    </lineage>
</organism>
<evidence type="ECO:0000256" key="10">
    <source>
        <dbReference type="ARBA" id="ARBA00023170"/>
    </source>
</evidence>
<evidence type="ECO:0000256" key="19">
    <source>
        <dbReference type="ARBA" id="ARBA00037540"/>
    </source>
</evidence>
<dbReference type="PRINTS" id="PR01708">
    <property type="entry name" value="5HT3RECEPTOR"/>
</dbReference>
<dbReference type="InterPro" id="IPR018000">
    <property type="entry name" value="Neurotransmitter_ion_chnl_CS"/>
</dbReference>
<proteinExistence type="inferred from homology"/>
<evidence type="ECO:0000256" key="11">
    <source>
        <dbReference type="ARBA" id="ARBA00023180"/>
    </source>
</evidence>
<evidence type="ECO:0000256" key="14">
    <source>
        <dbReference type="ARBA" id="ARBA00023303"/>
    </source>
</evidence>
<keyword evidence="7 20" id="KW-0406">Ion transport</keyword>
<dbReference type="Gene3D" id="1.20.58.390">
    <property type="entry name" value="Neurotransmitter-gated ion-channel transmembrane domain"/>
    <property type="match status" value="3"/>
</dbReference>
<dbReference type="Proteomes" id="UP000830375">
    <property type="component" value="Unassembled WGS sequence"/>
</dbReference>
<evidence type="ECO:0000256" key="2">
    <source>
        <dbReference type="ARBA" id="ARBA00022475"/>
    </source>
</evidence>
<evidence type="ECO:0000256" key="20">
    <source>
        <dbReference type="RuleBase" id="RU000687"/>
    </source>
</evidence>
<keyword evidence="10 23" id="KW-0675">Receptor</keyword>
<dbReference type="InterPro" id="IPR006029">
    <property type="entry name" value="Neurotrans-gated_channel_TM"/>
</dbReference>